<evidence type="ECO:0000313" key="3">
    <source>
        <dbReference type="Proteomes" id="UP000011599"/>
    </source>
</evidence>
<feature type="compositionally biased region" description="Basic and acidic residues" evidence="1">
    <location>
        <begin position="75"/>
        <end position="87"/>
    </location>
</feature>
<dbReference type="STRING" id="1114856.GCA_000383975_03351"/>
<protein>
    <submittedName>
        <fullName evidence="2">Uncharacterized protein</fullName>
    </submittedName>
</protein>
<dbReference type="eggNOG" id="arCOG04635">
    <property type="taxonomic scope" value="Archaea"/>
</dbReference>
<dbReference type="RefSeq" id="WP_006090860.1">
    <property type="nucleotide sequence ID" value="NZ_AOHW01000036.1"/>
</dbReference>
<organism evidence="2 3">
    <name type="scientific">Natronorubrum tibetense GA33</name>
    <dbReference type="NCBI Taxonomy" id="1114856"/>
    <lineage>
        <taxon>Archaea</taxon>
        <taxon>Methanobacteriati</taxon>
        <taxon>Methanobacteriota</taxon>
        <taxon>Stenosarchaea group</taxon>
        <taxon>Halobacteria</taxon>
        <taxon>Halobacteriales</taxon>
        <taxon>Natrialbaceae</taxon>
        <taxon>Natronorubrum</taxon>
    </lineage>
</organism>
<feature type="region of interest" description="Disordered" evidence="1">
    <location>
        <begin position="71"/>
        <end position="110"/>
    </location>
</feature>
<dbReference type="PATRIC" id="fig|1114856.3.peg.3014"/>
<feature type="compositionally biased region" description="Acidic residues" evidence="1">
    <location>
        <begin position="88"/>
        <end position="110"/>
    </location>
</feature>
<sequence>MPVSKSEFDSLPPCDFYTPAELLEADQMYTVYEIARLLQGLDPDAEIDQGTEDVLLDWTIPWIMNNADDLVVAEPRSDDEPAHYGLKEEEEGDETDADDSSGDEADDDTE</sequence>
<evidence type="ECO:0000256" key="1">
    <source>
        <dbReference type="SAM" id="MobiDB-lite"/>
    </source>
</evidence>
<comment type="caution">
    <text evidence="2">The sequence shown here is derived from an EMBL/GenBank/DDBJ whole genome shotgun (WGS) entry which is preliminary data.</text>
</comment>
<dbReference type="InterPro" id="IPR043867">
    <property type="entry name" value="DUF5827"/>
</dbReference>
<evidence type="ECO:0000313" key="2">
    <source>
        <dbReference type="EMBL" id="ELY39908.1"/>
    </source>
</evidence>
<dbReference type="Pfam" id="PF19145">
    <property type="entry name" value="DUF5827"/>
    <property type="match status" value="1"/>
</dbReference>
<dbReference type="AlphaFoldDB" id="L9VUG6"/>
<keyword evidence="3" id="KW-1185">Reference proteome</keyword>
<dbReference type="OrthoDB" id="284158at2157"/>
<reference evidence="2 3" key="1">
    <citation type="journal article" date="2014" name="PLoS Genet.">
        <title>Phylogenetically driven sequencing of extremely halophilic archaea reveals strategies for static and dynamic osmo-response.</title>
        <authorList>
            <person name="Becker E.A."/>
            <person name="Seitzer P.M."/>
            <person name="Tritt A."/>
            <person name="Larsen D."/>
            <person name="Krusor M."/>
            <person name="Yao A.I."/>
            <person name="Wu D."/>
            <person name="Madern D."/>
            <person name="Eisen J.A."/>
            <person name="Darling A.E."/>
            <person name="Facciotti M.T."/>
        </authorList>
    </citation>
    <scope>NUCLEOTIDE SEQUENCE [LARGE SCALE GENOMIC DNA]</scope>
    <source>
        <strain evidence="2 3">GA33</strain>
    </source>
</reference>
<proteinExistence type="predicted"/>
<name>L9VUG6_9EURY</name>
<dbReference type="Proteomes" id="UP000011599">
    <property type="component" value="Unassembled WGS sequence"/>
</dbReference>
<dbReference type="EMBL" id="AOHW01000036">
    <property type="protein sequence ID" value="ELY39908.1"/>
    <property type="molecule type" value="Genomic_DNA"/>
</dbReference>
<gene>
    <name evidence="2" type="ORF">C496_14561</name>
</gene>
<accession>L9VUG6</accession>